<protein>
    <submittedName>
        <fullName evidence="4">Uncharacterized protein</fullName>
    </submittedName>
</protein>
<evidence type="ECO:0000313" key="5">
    <source>
        <dbReference type="Proteomes" id="UP001396334"/>
    </source>
</evidence>
<comment type="caution">
    <text evidence="4">The sequence shown here is derived from an EMBL/GenBank/DDBJ whole genome shotgun (WGS) entry which is preliminary data.</text>
</comment>
<feature type="compositionally biased region" description="Acidic residues" evidence="3">
    <location>
        <begin position="412"/>
        <end position="434"/>
    </location>
</feature>
<dbReference type="PANTHER" id="PTHR23115">
    <property type="entry name" value="TRANSLATION FACTOR"/>
    <property type="match status" value="1"/>
</dbReference>
<accession>A0ABR2NU87</accession>
<dbReference type="Gene3D" id="3.40.50.300">
    <property type="entry name" value="P-loop containing nucleotide triphosphate hydrolases"/>
    <property type="match status" value="1"/>
</dbReference>
<name>A0ABR2NU87_9ROSI</name>
<evidence type="ECO:0000256" key="2">
    <source>
        <dbReference type="ARBA" id="ARBA00023134"/>
    </source>
</evidence>
<keyword evidence="1" id="KW-0547">Nucleotide-binding</keyword>
<keyword evidence="2" id="KW-0342">GTP-binding</keyword>
<gene>
    <name evidence="4" type="ORF">V6N11_065983</name>
</gene>
<proteinExistence type="predicted"/>
<evidence type="ECO:0000313" key="4">
    <source>
        <dbReference type="EMBL" id="KAK8979780.1"/>
    </source>
</evidence>
<feature type="region of interest" description="Disordered" evidence="3">
    <location>
        <begin position="328"/>
        <end position="437"/>
    </location>
</feature>
<dbReference type="InterPro" id="IPR027417">
    <property type="entry name" value="P-loop_NTPase"/>
</dbReference>
<evidence type="ECO:0000256" key="1">
    <source>
        <dbReference type="ARBA" id="ARBA00022741"/>
    </source>
</evidence>
<sequence>MATIIRSYEANTRMMKQNSEMLQEILRQVKLLAAHLGIMDEGEIRGDGKARDDHVEVKQLSLVLQLVMGNEFVPTKSKCAAGNDSSDYLRDVVIHQGLRLVSTKVDVIQLWPTPTSLKEVWQVLSRLHRTKFVEYKNQYQHVAEAKYGCHVLIIDSITGGFEAGISKVGQTRKHVLLAFSIGVKQMIYCCNKMDATILNYSKASFEALYSDNIRKNVAVEDLKRGIIALNSKDDTVKEATNFTSQVIVISEELKMNLEDKKVVTGGLRFLSRCQRLTVAGIIRSGTVRFWILYETIGPIKDEKSWKTFRDKLRLKRAGSAWTSSVHVPTSDVNVHSSRPRSSGRGEDRGERVSVSNPPVAKSKMHLEKIESVHFGNNSSQTDDDDSVDAPRSRSFNRPMVRHASIRMSSANADDDDVDGSDDDYESSGSEDESETPLAALKEERSLSAREAVAAQEAAEAAAAAAAGAEQPVKMSLMDLLGRRGIKARPSFHARIRSAGFAPGSSWFSEGTARFAVATSWKFLIYFDFHFHFHL</sequence>
<keyword evidence="5" id="KW-1185">Reference proteome</keyword>
<dbReference type="SUPFAM" id="SSF52540">
    <property type="entry name" value="P-loop containing nucleoside triphosphate hydrolases"/>
    <property type="match status" value="1"/>
</dbReference>
<dbReference type="Proteomes" id="UP001396334">
    <property type="component" value="Unassembled WGS sequence"/>
</dbReference>
<dbReference type="EMBL" id="JBBPBN010000099">
    <property type="protein sequence ID" value="KAK8979780.1"/>
    <property type="molecule type" value="Genomic_DNA"/>
</dbReference>
<evidence type="ECO:0000256" key="3">
    <source>
        <dbReference type="SAM" id="MobiDB-lite"/>
    </source>
</evidence>
<dbReference type="InterPro" id="IPR050100">
    <property type="entry name" value="TRAFAC_GTPase_members"/>
</dbReference>
<organism evidence="4 5">
    <name type="scientific">Hibiscus sabdariffa</name>
    <name type="common">roselle</name>
    <dbReference type="NCBI Taxonomy" id="183260"/>
    <lineage>
        <taxon>Eukaryota</taxon>
        <taxon>Viridiplantae</taxon>
        <taxon>Streptophyta</taxon>
        <taxon>Embryophyta</taxon>
        <taxon>Tracheophyta</taxon>
        <taxon>Spermatophyta</taxon>
        <taxon>Magnoliopsida</taxon>
        <taxon>eudicotyledons</taxon>
        <taxon>Gunneridae</taxon>
        <taxon>Pentapetalae</taxon>
        <taxon>rosids</taxon>
        <taxon>malvids</taxon>
        <taxon>Malvales</taxon>
        <taxon>Malvaceae</taxon>
        <taxon>Malvoideae</taxon>
        <taxon>Hibiscus</taxon>
    </lineage>
</organism>
<reference evidence="4 5" key="1">
    <citation type="journal article" date="2024" name="G3 (Bethesda)">
        <title>Genome assembly of Hibiscus sabdariffa L. provides insights into metabolisms of medicinal natural products.</title>
        <authorList>
            <person name="Kim T."/>
        </authorList>
    </citation>
    <scope>NUCLEOTIDE SEQUENCE [LARGE SCALE GENOMIC DNA]</scope>
    <source>
        <strain evidence="4">TK-2024</strain>
        <tissue evidence="4">Old leaves</tissue>
    </source>
</reference>